<keyword evidence="1" id="KW-0472">Membrane</keyword>
<sequence length="103" mass="10407">MPPVENGGPPIRNTRHPVGVRVTAAILGLAGVVLGPVGYLKAVAADSGSAAEWFTLGFGAAVGLPLLAAAITTVAGDRVAARWSLALLLWPIAYLALAKLLLA</sequence>
<name>A0A7W9YH19_9ACTN</name>
<keyword evidence="1" id="KW-1133">Transmembrane helix</keyword>
<keyword evidence="3" id="KW-1185">Reference proteome</keyword>
<evidence type="ECO:0000313" key="2">
    <source>
        <dbReference type="EMBL" id="MBB6171795.1"/>
    </source>
</evidence>
<comment type="caution">
    <text evidence="2">The sequence shown here is derived from an EMBL/GenBank/DDBJ whole genome shotgun (WGS) entry which is preliminary data.</text>
</comment>
<reference evidence="2 3" key="1">
    <citation type="submission" date="2020-08" db="EMBL/GenBank/DDBJ databases">
        <title>Sequencing the genomes of 1000 actinobacteria strains.</title>
        <authorList>
            <person name="Klenk H.-P."/>
        </authorList>
    </citation>
    <scope>NUCLEOTIDE SEQUENCE [LARGE SCALE GENOMIC DNA]</scope>
    <source>
        <strain evidence="2 3">DSM 46659</strain>
    </source>
</reference>
<feature type="transmembrane region" description="Helical" evidence="1">
    <location>
        <begin position="20"/>
        <end position="41"/>
    </location>
</feature>
<protein>
    <submittedName>
        <fullName evidence="2">Uncharacterized protein</fullName>
    </submittedName>
</protein>
<dbReference type="AlphaFoldDB" id="A0A7W9YH19"/>
<organism evidence="2 3">
    <name type="scientific">Nocardiopsis mwathae</name>
    <dbReference type="NCBI Taxonomy" id="1472723"/>
    <lineage>
        <taxon>Bacteria</taxon>
        <taxon>Bacillati</taxon>
        <taxon>Actinomycetota</taxon>
        <taxon>Actinomycetes</taxon>
        <taxon>Streptosporangiales</taxon>
        <taxon>Nocardiopsidaceae</taxon>
        <taxon>Nocardiopsis</taxon>
    </lineage>
</organism>
<evidence type="ECO:0000256" key="1">
    <source>
        <dbReference type="SAM" id="Phobius"/>
    </source>
</evidence>
<dbReference type="Proteomes" id="UP000546642">
    <property type="component" value="Unassembled WGS sequence"/>
</dbReference>
<feature type="transmembrane region" description="Helical" evidence="1">
    <location>
        <begin position="81"/>
        <end position="102"/>
    </location>
</feature>
<dbReference type="RefSeq" id="WP_184075015.1">
    <property type="nucleotide sequence ID" value="NZ_JACHDS010000001.1"/>
</dbReference>
<evidence type="ECO:0000313" key="3">
    <source>
        <dbReference type="Proteomes" id="UP000546642"/>
    </source>
</evidence>
<dbReference type="EMBL" id="JACHDS010000001">
    <property type="protein sequence ID" value="MBB6171795.1"/>
    <property type="molecule type" value="Genomic_DNA"/>
</dbReference>
<proteinExistence type="predicted"/>
<keyword evidence="1" id="KW-0812">Transmembrane</keyword>
<gene>
    <name evidence="2" type="ORF">HNR23_001855</name>
</gene>
<feature type="transmembrane region" description="Helical" evidence="1">
    <location>
        <begin position="53"/>
        <end position="75"/>
    </location>
</feature>
<accession>A0A7W9YH19</accession>